<feature type="region of interest" description="Disordered" evidence="1">
    <location>
        <begin position="44"/>
        <end position="63"/>
    </location>
</feature>
<organism evidence="3">
    <name type="scientific">Drosophila sechellia</name>
    <name type="common">Fruit fly</name>
    <dbReference type="NCBI Taxonomy" id="7238"/>
    <lineage>
        <taxon>Eukaryota</taxon>
        <taxon>Metazoa</taxon>
        <taxon>Ecdysozoa</taxon>
        <taxon>Arthropoda</taxon>
        <taxon>Hexapoda</taxon>
        <taxon>Insecta</taxon>
        <taxon>Pterygota</taxon>
        <taxon>Neoptera</taxon>
        <taxon>Endopterygota</taxon>
        <taxon>Diptera</taxon>
        <taxon>Brachycera</taxon>
        <taxon>Muscomorpha</taxon>
        <taxon>Ephydroidea</taxon>
        <taxon>Drosophilidae</taxon>
        <taxon>Drosophila</taxon>
        <taxon>Sophophora</taxon>
    </lineage>
</organism>
<dbReference type="AlphaFoldDB" id="B4INI3"/>
<evidence type="ECO:0000256" key="1">
    <source>
        <dbReference type="SAM" id="MobiDB-lite"/>
    </source>
</evidence>
<evidence type="ECO:0000313" key="2">
    <source>
        <dbReference type="EMBL" id="EDW50944.1"/>
    </source>
</evidence>
<accession>B4INI3</accession>
<keyword evidence="3" id="KW-1185">Reference proteome</keyword>
<dbReference type="EMBL" id="CH482294">
    <property type="protein sequence ID" value="EDW50944.1"/>
    <property type="molecule type" value="Genomic_DNA"/>
</dbReference>
<evidence type="ECO:0000313" key="3">
    <source>
        <dbReference type="Proteomes" id="UP000001292"/>
    </source>
</evidence>
<dbReference type="Proteomes" id="UP000001292">
    <property type="component" value="Unassembled WGS sequence"/>
</dbReference>
<protein>
    <submittedName>
        <fullName evidence="2">GM23094</fullName>
    </submittedName>
</protein>
<reference evidence="2 3" key="1">
    <citation type="journal article" date="2007" name="Nature">
        <title>Evolution of genes and genomes on the Drosophila phylogeny.</title>
        <authorList>
            <consortium name="Drosophila 12 Genomes Consortium"/>
            <person name="Clark A.G."/>
            <person name="Eisen M.B."/>
            <person name="Smith D.R."/>
            <person name="Bergman C.M."/>
            <person name="Oliver B."/>
            <person name="Markow T.A."/>
            <person name="Kaufman T.C."/>
            <person name="Kellis M."/>
            <person name="Gelbart W."/>
            <person name="Iyer V.N."/>
            <person name="Pollard D.A."/>
            <person name="Sackton T.B."/>
            <person name="Larracuente A.M."/>
            <person name="Singh N.D."/>
            <person name="Abad J.P."/>
            <person name="Abt D.N."/>
            <person name="Adryan B."/>
            <person name="Aguade M."/>
            <person name="Akashi H."/>
            <person name="Anderson W.W."/>
            <person name="Aquadro C.F."/>
            <person name="Ardell D.H."/>
            <person name="Arguello R."/>
            <person name="Artieri C.G."/>
            <person name="Barbash D.A."/>
            <person name="Barker D."/>
            <person name="Barsanti P."/>
            <person name="Batterham P."/>
            <person name="Batzoglou S."/>
            <person name="Begun D."/>
            <person name="Bhutkar A."/>
            <person name="Blanco E."/>
            <person name="Bosak S.A."/>
            <person name="Bradley R.K."/>
            <person name="Brand A.D."/>
            <person name="Brent M.R."/>
            <person name="Brooks A.N."/>
            <person name="Brown R.H."/>
            <person name="Butlin R.K."/>
            <person name="Caggese C."/>
            <person name="Calvi B.R."/>
            <person name="Bernardo de Carvalho A."/>
            <person name="Caspi A."/>
            <person name="Castrezana S."/>
            <person name="Celniker S.E."/>
            <person name="Chang J.L."/>
            <person name="Chapple C."/>
            <person name="Chatterji S."/>
            <person name="Chinwalla A."/>
            <person name="Civetta A."/>
            <person name="Clifton S.W."/>
            <person name="Comeron J.M."/>
            <person name="Costello J.C."/>
            <person name="Coyne J.A."/>
            <person name="Daub J."/>
            <person name="David R.G."/>
            <person name="Delcher A.L."/>
            <person name="Delehaunty K."/>
            <person name="Do C.B."/>
            <person name="Ebling H."/>
            <person name="Edwards K."/>
            <person name="Eickbush T."/>
            <person name="Evans J.D."/>
            <person name="Filipski A."/>
            <person name="Findeiss S."/>
            <person name="Freyhult E."/>
            <person name="Fulton L."/>
            <person name="Fulton R."/>
            <person name="Garcia A.C."/>
            <person name="Gardiner A."/>
            <person name="Garfield D.A."/>
            <person name="Garvin B.E."/>
            <person name="Gibson G."/>
            <person name="Gilbert D."/>
            <person name="Gnerre S."/>
            <person name="Godfrey J."/>
            <person name="Good R."/>
            <person name="Gotea V."/>
            <person name="Gravely B."/>
            <person name="Greenberg A.J."/>
            <person name="Griffiths-Jones S."/>
            <person name="Gross S."/>
            <person name="Guigo R."/>
            <person name="Gustafson E.A."/>
            <person name="Haerty W."/>
            <person name="Hahn M.W."/>
            <person name="Halligan D.L."/>
            <person name="Halpern A.L."/>
            <person name="Halter G.M."/>
            <person name="Han M.V."/>
            <person name="Heger A."/>
            <person name="Hillier L."/>
            <person name="Hinrichs A.S."/>
            <person name="Holmes I."/>
            <person name="Hoskins R.A."/>
            <person name="Hubisz M.J."/>
            <person name="Hultmark D."/>
            <person name="Huntley M.A."/>
            <person name="Jaffe D.B."/>
            <person name="Jagadeeshan S."/>
            <person name="Jeck W.R."/>
            <person name="Johnson J."/>
            <person name="Jones C.D."/>
            <person name="Jordan W.C."/>
            <person name="Karpen G.H."/>
            <person name="Kataoka E."/>
            <person name="Keightley P.D."/>
            <person name="Kheradpour P."/>
            <person name="Kirkness E.F."/>
            <person name="Koerich L.B."/>
            <person name="Kristiansen K."/>
            <person name="Kudrna D."/>
            <person name="Kulathinal R.J."/>
            <person name="Kumar S."/>
            <person name="Kwok R."/>
            <person name="Lander E."/>
            <person name="Langley C.H."/>
            <person name="Lapoint R."/>
            <person name="Lazzaro B.P."/>
            <person name="Lee S.J."/>
            <person name="Levesque L."/>
            <person name="Li R."/>
            <person name="Lin C.F."/>
            <person name="Lin M.F."/>
            <person name="Lindblad-Toh K."/>
            <person name="Llopart A."/>
            <person name="Long M."/>
            <person name="Low L."/>
            <person name="Lozovsky E."/>
            <person name="Lu J."/>
            <person name="Luo M."/>
            <person name="Machado C.A."/>
            <person name="Makalowski W."/>
            <person name="Marzo M."/>
            <person name="Matsuda M."/>
            <person name="Matzkin L."/>
            <person name="McAllister B."/>
            <person name="McBride C.S."/>
            <person name="McKernan B."/>
            <person name="McKernan K."/>
            <person name="Mendez-Lago M."/>
            <person name="Minx P."/>
            <person name="Mollenhauer M.U."/>
            <person name="Montooth K."/>
            <person name="Mount S.M."/>
            <person name="Mu X."/>
            <person name="Myers E."/>
            <person name="Negre B."/>
            <person name="Newfeld S."/>
            <person name="Nielsen R."/>
            <person name="Noor M.A."/>
            <person name="O'Grady P."/>
            <person name="Pachter L."/>
            <person name="Papaceit M."/>
            <person name="Parisi M.J."/>
            <person name="Parisi M."/>
            <person name="Parts L."/>
            <person name="Pedersen J.S."/>
            <person name="Pesole G."/>
            <person name="Phillippy A.M."/>
            <person name="Ponting C.P."/>
            <person name="Pop M."/>
            <person name="Porcelli D."/>
            <person name="Powell J.R."/>
            <person name="Prohaska S."/>
            <person name="Pruitt K."/>
            <person name="Puig M."/>
            <person name="Quesneville H."/>
            <person name="Ram K.R."/>
            <person name="Rand D."/>
            <person name="Rasmussen M.D."/>
            <person name="Reed L.K."/>
            <person name="Reenan R."/>
            <person name="Reily A."/>
            <person name="Remington K.A."/>
            <person name="Rieger T.T."/>
            <person name="Ritchie M.G."/>
            <person name="Robin C."/>
            <person name="Rogers Y.H."/>
            <person name="Rohde C."/>
            <person name="Rozas J."/>
            <person name="Rubenfield M.J."/>
            <person name="Ruiz A."/>
            <person name="Russo S."/>
            <person name="Salzberg S.L."/>
            <person name="Sanchez-Gracia A."/>
            <person name="Saranga D.J."/>
            <person name="Sato H."/>
            <person name="Schaeffer S.W."/>
            <person name="Schatz M.C."/>
            <person name="Schlenke T."/>
            <person name="Schwartz R."/>
            <person name="Segarra C."/>
            <person name="Singh R.S."/>
            <person name="Sirot L."/>
            <person name="Sirota M."/>
            <person name="Sisneros N.B."/>
            <person name="Smith C.D."/>
            <person name="Smith T.F."/>
            <person name="Spieth J."/>
            <person name="Stage D.E."/>
            <person name="Stark A."/>
            <person name="Stephan W."/>
            <person name="Strausberg R.L."/>
            <person name="Strempel S."/>
            <person name="Sturgill D."/>
            <person name="Sutton G."/>
            <person name="Sutton G.G."/>
            <person name="Tao W."/>
            <person name="Teichmann S."/>
            <person name="Tobari Y.N."/>
            <person name="Tomimura Y."/>
            <person name="Tsolas J.M."/>
            <person name="Valente V.L."/>
            <person name="Venter E."/>
            <person name="Venter J.C."/>
            <person name="Vicario S."/>
            <person name="Vieira F.G."/>
            <person name="Vilella A.J."/>
            <person name="Villasante A."/>
            <person name="Walenz B."/>
            <person name="Wang J."/>
            <person name="Wasserman M."/>
            <person name="Watts T."/>
            <person name="Wilson D."/>
            <person name="Wilson R.K."/>
            <person name="Wing R.A."/>
            <person name="Wolfner M.F."/>
            <person name="Wong A."/>
            <person name="Wong G.K."/>
            <person name="Wu C.I."/>
            <person name="Wu G."/>
            <person name="Yamamoto D."/>
            <person name="Yang H.P."/>
            <person name="Yang S.P."/>
            <person name="Yorke J.A."/>
            <person name="Yoshida K."/>
            <person name="Zdobnov E."/>
            <person name="Zhang P."/>
            <person name="Zhang Y."/>
            <person name="Zimin A.V."/>
            <person name="Baldwin J."/>
            <person name="Abdouelleil A."/>
            <person name="Abdulkadir J."/>
            <person name="Abebe A."/>
            <person name="Abera B."/>
            <person name="Abreu J."/>
            <person name="Acer S.C."/>
            <person name="Aftuck L."/>
            <person name="Alexander A."/>
            <person name="An P."/>
            <person name="Anderson E."/>
            <person name="Anderson S."/>
            <person name="Arachi H."/>
            <person name="Azer M."/>
            <person name="Bachantsang P."/>
            <person name="Barry A."/>
            <person name="Bayul T."/>
            <person name="Berlin A."/>
            <person name="Bessette D."/>
            <person name="Bloom T."/>
            <person name="Blye J."/>
            <person name="Boguslavskiy L."/>
            <person name="Bonnet C."/>
            <person name="Boukhgalter B."/>
            <person name="Bourzgui I."/>
            <person name="Brown A."/>
            <person name="Cahill P."/>
            <person name="Channer S."/>
            <person name="Cheshatsang Y."/>
            <person name="Chuda L."/>
            <person name="Citroen M."/>
            <person name="Collymore A."/>
            <person name="Cooke P."/>
            <person name="Costello M."/>
            <person name="D'Aco K."/>
            <person name="Daza R."/>
            <person name="De Haan G."/>
            <person name="DeGray S."/>
            <person name="DeMaso C."/>
            <person name="Dhargay N."/>
            <person name="Dooley K."/>
            <person name="Dooley E."/>
            <person name="Doricent M."/>
            <person name="Dorje P."/>
            <person name="Dorjee K."/>
            <person name="Dupes A."/>
            <person name="Elong R."/>
            <person name="Falk J."/>
            <person name="Farina A."/>
            <person name="Faro S."/>
            <person name="Ferguson D."/>
            <person name="Fisher S."/>
            <person name="Foley C.D."/>
            <person name="Franke A."/>
            <person name="Friedrich D."/>
            <person name="Gadbois L."/>
            <person name="Gearin G."/>
            <person name="Gearin C.R."/>
            <person name="Giannoukos G."/>
            <person name="Goode T."/>
            <person name="Graham J."/>
            <person name="Grandbois E."/>
            <person name="Grewal S."/>
            <person name="Gyaltsen K."/>
            <person name="Hafez N."/>
            <person name="Hagos B."/>
            <person name="Hall J."/>
            <person name="Henson C."/>
            <person name="Hollinger A."/>
            <person name="Honan T."/>
            <person name="Huard M.D."/>
            <person name="Hughes L."/>
            <person name="Hurhula B."/>
            <person name="Husby M.E."/>
            <person name="Kamat A."/>
            <person name="Kanga B."/>
            <person name="Kashin S."/>
            <person name="Khazanovich D."/>
            <person name="Kisner P."/>
            <person name="Lance K."/>
            <person name="Lara M."/>
            <person name="Lee W."/>
            <person name="Lennon N."/>
            <person name="Letendre F."/>
            <person name="LeVine R."/>
            <person name="Lipovsky A."/>
            <person name="Liu X."/>
            <person name="Liu J."/>
            <person name="Liu S."/>
            <person name="Lokyitsang T."/>
            <person name="Lokyitsang Y."/>
            <person name="Lubonja R."/>
            <person name="Lui A."/>
            <person name="MacDonald P."/>
            <person name="Magnisalis V."/>
            <person name="Maru K."/>
            <person name="Matthews C."/>
            <person name="McCusker W."/>
            <person name="McDonough S."/>
            <person name="Mehta T."/>
            <person name="Meldrim J."/>
            <person name="Meneus L."/>
            <person name="Mihai O."/>
            <person name="Mihalev A."/>
            <person name="Mihova T."/>
            <person name="Mittelman R."/>
            <person name="Mlenga V."/>
            <person name="Montmayeur A."/>
            <person name="Mulrain L."/>
            <person name="Navidi A."/>
            <person name="Naylor J."/>
            <person name="Negash T."/>
            <person name="Nguyen T."/>
            <person name="Nguyen N."/>
            <person name="Nicol R."/>
            <person name="Norbu C."/>
            <person name="Norbu N."/>
            <person name="Novod N."/>
            <person name="O'Neill B."/>
            <person name="Osman S."/>
            <person name="Markiewicz E."/>
            <person name="Oyono O.L."/>
            <person name="Patti C."/>
            <person name="Phunkhang P."/>
            <person name="Pierre F."/>
            <person name="Priest M."/>
            <person name="Raghuraman S."/>
            <person name="Rege F."/>
            <person name="Reyes R."/>
            <person name="Rise C."/>
            <person name="Rogov P."/>
            <person name="Ross K."/>
            <person name="Ryan E."/>
            <person name="Settipalli S."/>
            <person name="Shea T."/>
            <person name="Sherpa N."/>
            <person name="Shi L."/>
            <person name="Shih D."/>
            <person name="Sparrow T."/>
            <person name="Spaulding J."/>
            <person name="Stalker J."/>
            <person name="Stange-Thomann N."/>
            <person name="Stavropoulos S."/>
            <person name="Stone C."/>
            <person name="Strader C."/>
            <person name="Tesfaye S."/>
            <person name="Thomson T."/>
            <person name="Thoulutsang Y."/>
            <person name="Thoulutsang D."/>
            <person name="Topham K."/>
            <person name="Topping I."/>
            <person name="Tsamla T."/>
            <person name="Vassiliev H."/>
            <person name="Vo A."/>
            <person name="Wangchuk T."/>
            <person name="Wangdi T."/>
            <person name="Weiand M."/>
            <person name="Wilkinson J."/>
            <person name="Wilson A."/>
            <person name="Yadav S."/>
            <person name="Young G."/>
            <person name="Yu Q."/>
            <person name="Zembek L."/>
            <person name="Zhong D."/>
            <person name="Zimmer A."/>
            <person name="Zwirko Z."/>
            <person name="Jaffe D.B."/>
            <person name="Alvarez P."/>
            <person name="Brockman W."/>
            <person name="Butler J."/>
            <person name="Chin C."/>
            <person name="Gnerre S."/>
            <person name="Grabherr M."/>
            <person name="Kleber M."/>
            <person name="Mauceli E."/>
            <person name="MacCallum I."/>
        </authorList>
    </citation>
    <scope>NUCLEOTIDE SEQUENCE [LARGE SCALE GENOMIC DNA]</scope>
    <source>
        <strain evidence="3">Rob3c / Tucson 14021-0248.25</strain>
    </source>
</reference>
<sequence>MAVQLFTNTHARHATRGAGKFLEGISGHGCCCLMVGVRNNESRADVTPIPKAGRLGRLGRRGG</sequence>
<gene>
    <name evidence="2" type="primary">Dsec\GM23094</name>
    <name evidence="2" type="ORF">Dsec_GM23094</name>
</gene>
<proteinExistence type="predicted"/>
<dbReference type="HOGENOM" id="CLU_2888156_0_0_1"/>
<name>B4INI3_DROSE</name>